<proteinExistence type="predicted"/>
<gene>
    <name evidence="1" type="ORF">Ari01nite_64110</name>
</gene>
<evidence type="ECO:0000313" key="1">
    <source>
        <dbReference type="EMBL" id="GIE98946.1"/>
    </source>
</evidence>
<sequence>MGQARLIVITEPVLDKSSEPDERSIYVKVINYSDRPVLDIHVGIALAWGEDTDDADPLEGAQAGRILIQLLGPGEEREFEFAVPDGKGDLHTGEPNVWFLDAHGRRWKRDATLNEPQRVLNRIEPYLLGMDPEFREAVARKAGPDRWWSRQWRRSR</sequence>
<evidence type="ECO:0000313" key="2">
    <source>
        <dbReference type="Proteomes" id="UP000636960"/>
    </source>
</evidence>
<organism evidence="1 2">
    <name type="scientific">Paractinoplanes rishiriensis</name>
    <dbReference type="NCBI Taxonomy" id="1050105"/>
    <lineage>
        <taxon>Bacteria</taxon>
        <taxon>Bacillati</taxon>
        <taxon>Actinomycetota</taxon>
        <taxon>Actinomycetes</taxon>
        <taxon>Micromonosporales</taxon>
        <taxon>Micromonosporaceae</taxon>
        <taxon>Paractinoplanes</taxon>
    </lineage>
</organism>
<name>A0A919MT65_9ACTN</name>
<dbReference type="AlphaFoldDB" id="A0A919MT65"/>
<dbReference type="Proteomes" id="UP000636960">
    <property type="component" value="Unassembled WGS sequence"/>
</dbReference>
<keyword evidence="2" id="KW-1185">Reference proteome</keyword>
<protein>
    <submittedName>
        <fullName evidence="1">Uncharacterized protein</fullName>
    </submittedName>
</protein>
<comment type="caution">
    <text evidence="1">The sequence shown here is derived from an EMBL/GenBank/DDBJ whole genome shotgun (WGS) entry which is preliminary data.</text>
</comment>
<accession>A0A919MT65</accession>
<dbReference type="EMBL" id="BOMV01000069">
    <property type="protein sequence ID" value="GIE98946.1"/>
    <property type="molecule type" value="Genomic_DNA"/>
</dbReference>
<reference evidence="1" key="1">
    <citation type="submission" date="2021-01" db="EMBL/GenBank/DDBJ databases">
        <title>Whole genome shotgun sequence of Actinoplanes rishiriensis NBRC 108556.</title>
        <authorList>
            <person name="Komaki H."/>
            <person name="Tamura T."/>
        </authorList>
    </citation>
    <scope>NUCLEOTIDE SEQUENCE</scope>
    <source>
        <strain evidence="1">NBRC 108556</strain>
    </source>
</reference>